<organism evidence="5 6">
    <name type="scientific">Streptomyces hazeniae</name>
    <dbReference type="NCBI Taxonomy" id="3075538"/>
    <lineage>
        <taxon>Bacteria</taxon>
        <taxon>Bacillati</taxon>
        <taxon>Actinomycetota</taxon>
        <taxon>Actinomycetes</taxon>
        <taxon>Kitasatosporales</taxon>
        <taxon>Streptomycetaceae</taxon>
        <taxon>Streptomyces</taxon>
    </lineage>
</organism>
<evidence type="ECO:0000256" key="1">
    <source>
        <dbReference type="ARBA" id="ARBA00010062"/>
    </source>
</evidence>
<keyword evidence="2" id="KW-0732">Signal</keyword>
<dbReference type="InterPro" id="IPR028082">
    <property type="entry name" value="Peripla_BP_I"/>
</dbReference>
<evidence type="ECO:0000256" key="2">
    <source>
        <dbReference type="ARBA" id="ARBA00022729"/>
    </source>
</evidence>
<feature type="region of interest" description="Disordered" evidence="3">
    <location>
        <begin position="139"/>
        <end position="160"/>
    </location>
</feature>
<evidence type="ECO:0000313" key="6">
    <source>
        <dbReference type="Proteomes" id="UP001183414"/>
    </source>
</evidence>
<keyword evidence="6" id="KW-1185">Reference proteome</keyword>
<feature type="compositionally biased region" description="Basic and acidic residues" evidence="3">
    <location>
        <begin position="151"/>
        <end position="160"/>
    </location>
</feature>
<dbReference type="Pfam" id="PF13458">
    <property type="entry name" value="Peripla_BP_6"/>
    <property type="match status" value="1"/>
</dbReference>
<evidence type="ECO:0000256" key="3">
    <source>
        <dbReference type="SAM" id="MobiDB-lite"/>
    </source>
</evidence>
<evidence type="ECO:0000313" key="5">
    <source>
        <dbReference type="EMBL" id="MDT0379945.1"/>
    </source>
</evidence>
<dbReference type="PANTHER" id="PTHR47151">
    <property type="entry name" value="LEU/ILE/VAL-BINDING ABC TRANSPORTER SUBUNIT"/>
    <property type="match status" value="1"/>
</dbReference>
<dbReference type="PROSITE" id="PS51257">
    <property type="entry name" value="PROKAR_LIPOPROTEIN"/>
    <property type="match status" value="1"/>
</dbReference>
<name>A0ABU2NT86_9ACTN</name>
<dbReference type="RefSeq" id="WP_311673714.1">
    <property type="nucleotide sequence ID" value="NZ_JAVREQ010000011.1"/>
</dbReference>
<feature type="domain" description="Leucine-binding protein" evidence="4">
    <location>
        <begin position="40"/>
        <end position="400"/>
    </location>
</feature>
<dbReference type="SUPFAM" id="SSF53822">
    <property type="entry name" value="Periplasmic binding protein-like I"/>
    <property type="match status" value="1"/>
</dbReference>
<dbReference type="InterPro" id="IPR028081">
    <property type="entry name" value="Leu-bd"/>
</dbReference>
<reference evidence="6" key="1">
    <citation type="submission" date="2023-07" db="EMBL/GenBank/DDBJ databases">
        <title>30 novel species of actinomycetes from the DSMZ collection.</title>
        <authorList>
            <person name="Nouioui I."/>
        </authorList>
    </citation>
    <scope>NUCLEOTIDE SEQUENCE [LARGE SCALE GENOMIC DNA]</scope>
    <source>
        <strain evidence="6">DSM 42041</strain>
    </source>
</reference>
<dbReference type="EMBL" id="JAVREQ010000011">
    <property type="protein sequence ID" value="MDT0379945.1"/>
    <property type="molecule type" value="Genomic_DNA"/>
</dbReference>
<comment type="similarity">
    <text evidence="1">Belongs to the leucine-binding protein family.</text>
</comment>
<sequence>MRQRSLIMLTTAVTTGALVLTACGSRDDSNGGDKGGERVVQIGLDAPLTGNLSAIGIGIKNSAELAVKTANKENTVDGVTFKLVSKDDVAQTTQGQQNATEFVGNTDMIGAIGPLNSDVGQSMAPVFAKADMVQVSPANTNPALTQGVDWQKGDKQRPHDTYFRTSTTDAIQGPYMAEYMYNDQDLKNVYVIDDKKTYGAGLAGTFADHFKEIGGKVVGTDHVNPEDKDFTAIATKVSNSKADFVYYGGEYPAGAPLADQIKRAGADIPVVGGDALFSEEYVKIAGKNAEGDLASSVGAPLETLDTAKAFIDNYKKAGYEQTYGPYGGYAYDSTWAVILAVKEAAEKNDGQLPDEIDDARAQVTEAMQNITFDGVTGSVGFDEFGDNTNRQLSIYEVKDGKHVPAKTGTFEG</sequence>
<dbReference type="Proteomes" id="UP001183414">
    <property type="component" value="Unassembled WGS sequence"/>
</dbReference>
<dbReference type="PANTHER" id="PTHR47151:SF2">
    <property type="entry name" value="AMINO ACID BINDING PROTEIN"/>
    <property type="match status" value="1"/>
</dbReference>
<dbReference type="CDD" id="cd06342">
    <property type="entry name" value="PBP1_ABC_LIVBP-like"/>
    <property type="match status" value="1"/>
</dbReference>
<protein>
    <submittedName>
        <fullName evidence="5">Branched-chain amino acid ABC transporter substrate-binding protein</fullName>
    </submittedName>
</protein>
<gene>
    <name evidence="5" type="ORF">RM572_14360</name>
</gene>
<proteinExistence type="inferred from homology"/>
<dbReference type="Gene3D" id="3.40.50.2300">
    <property type="match status" value="2"/>
</dbReference>
<accession>A0ABU2NT86</accession>
<comment type="caution">
    <text evidence="5">The sequence shown here is derived from an EMBL/GenBank/DDBJ whole genome shotgun (WGS) entry which is preliminary data.</text>
</comment>
<evidence type="ECO:0000259" key="4">
    <source>
        <dbReference type="Pfam" id="PF13458"/>
    </source>
</evidence>